<dbReference type="Gene3D" id="3.60.10.10">
    <property type="entry name" value="Endonuclease/exonuclease/phosphatase"/>
    <property type="match status" value="1"/>
</dbReference>
<dbReference type="SUPFAM" id="SSF56219">
    <property type="entry name" value="DNase I-like"/>
    <property type="match status" value="1"/>
</dbReference>
<dbReference type="InterPro" id="IPR012337">
    <property type="entry name" value="RNaseH-like_sf"/>
</dbReference>
<dbReference type="InterPro" id="IPR002156">
    <property type="entry name" value="RNaseH_domain"/>
</dbReference>
<dbReference type="Proteomes" id="UP001063166">
    <property type="component" value="Unassembled WGS sequence"/>
</dbReference>
<dbReference type="InterPro" id="IPR036691">
    <property type="entry name" value="Endo/exonu/phosph_ase_sf"/>
</dbReference>
<accession>A0A9P3PHN4</accession>
<evidence type="ECO:0000313" key="3">
    <source>
        <dbReference type="Proteomes" id="UP001063166"/>
    </source>
</evidence>
<evidence type="ECO:0000259" key="1">
    <source>
        <dbReference type="PROSITE" id="PS50879"/>
    </source>
</evidence>
<dbReference type="Pfam" id="PF00075">
    <property type="entry name" value="RNase_H"/>
    <property type="match status" value="1"/>
</dbReference>
<dbReference type="GO" id="GO:0004523">
    <property type="term" value="F:RNA-DNA hybrid ribonuclease activity"/>
    <property type="evidence" value="ECO:0007669"/>
    <property type="project" value="InterPro"/>
</dbReference>
<sequence>MHTVHIKSWNIDGAFTLKMSCPDFRKTLQLFDINFFQETHLRPNQHDTVILPAGYQIFSRTRRPKADFDKSWGGVAAVVSQKLSLKYRQDLSGPDFMVLQIGSTLFYNVYLLPETSNWPSVLESDPCEALASSLALAHMANFSIILMGDLNARTASLTAYPLDPRRTSQDSGTVSTRGRWLCRMLAEHDLVLINGTRRFGDCSGNYTSFQGTRRTVIDYAITSRASWDALRSFSVCPREVGYDHAALTLSLEIHAQILHTQSLPPRKQKKDVPLPTITSLDRLLVSTLEAAKDDEKKDLALFGPVLATTEVIKVSVHGLCSDEGKHNAKAGAGLYWGPNSRHNSAHRIPDSNVTSTYAELYAIAQALTATPEGVSLEITTHSEYAIQAIIFHAADHATRGW</sequence>
<dbReference type="OrthoDB" id="3041680at2759"/>
<proteinExistence type="predicted"/>
<dbReference type="Pfam" id="PF03372">
    <property type="entry name" value="Exo_endo_phos"/>
    <property type="match status" value="1"/>
</dbReference>
<keyword evidence="3" id="KW-1185">Reference proteome</keyword>
<evidence type="ECO:0000313" key="2">
    <source>
        <dbReference type="EMBL" id="GLB35656.1"/>
    </source>
</evidence>
<reference evidence="2" key="1">
    <citation type="submission" date="2022-07" db="EMBL/GenBank/DDBJ databases">
        <title>The genome of Lyophyllum shimeji provides insight into the initial evolution of ectomycorrhizal fungal genome.</title>
        <authorList>
            <person name="Kobayashi Y."/>
            <person name="Shibata T."/>
            <person name="Hirakawa H."/>
            <person name="Shigenobu S."/>
            <person name="Nishiyama T."/>
            <person name="Yamada A."/>
            <person name="Hasebe M."/>
            <person name="Kawaguchi M."/>
        </authorList>
    </citation>
    <scope>NUCLEOTIDE SEQUENCE</scope>
    <source>
        <strain evidence="2">AT787</strain>
    </source>
</reference>
<dbReference type="GO" id="GO:0003676">
    <property type="term" value="F:nucleic acid binding"/>
    <property type="evidence" value="ECO:0007669"/>
    <property type="project" value="InterPro"/>
</dbReference>
<comment type="caution">
    <text evidence="2">The sequence shown here is derived from an EMBL/GenBank/DDBJ whole genome shotgun (WGS) entry which is preliminary data.</text>
</comment>
<name>A0A9P3PHN4_LYOSH</name>
<dbReference type="SUPFAM" id="SSF53098">
    <property type="entry name" value="Ribonuclease H-like"/>
    <property type="match status" value="1"/>
</dbReference>
<dbReference type="EMBL" id="BRPK01000002">
    <property type="protein sequence ID" value="GLB35656.1"/>
    <property type="molecule type" value="Genomic_DNA"/>
</dbReference>
<dbReference type="AlphaFoldDB" id="A0A9P3PHN4"/>
<dbReference type="Gene3D" id="3.30.420.10">
    <property type="entry name" value="Ribonuclease H-like superfamily/Ribonuclease H"/>
    <property type="match status" value="1"/>
</dbReference>
<dbReference type="InterPro" id="IPR005135">
    <property type="entry name" value="Endo/exonuclease/phosphatase"/>
</dbReference>
<dbReference type="InterPro" id="IPR036397">
    <property type="entry name" value="RNaseH_sf"/>
</dbReference>
<protein>
    <recommendedName>
        <fullName evidence="1">RNase H type-1 domain-containing protein</fullName>
    </recommendedName>
</protein>
<gene>
    <name evidence="2" type="ORF">LshimejAT787_0212210</name>
</gene>
<dbReference type="PROSITE" id="PS50879">
    <property type="entry name" value="RNASE_H_1"/>
    <property type="match status" value="1"/>
</dbReference>
<organism evidence="2 3">
    <name type="scientific">Lyophyllum shimeji</name>
    <name type="common">Hon-shimeji</name>
    <name type="synonym">Tricholoma shimeji</name>
    <dbReference type="NCBI Taxonomy" id="47721"/>
    <lineage>
        <taxon>Eukaryota</taxon>
        <taxon>Fungi</taxon>
        <taxon>Dikarya</taxon>
        <taxon>Basidiomycota</taxon>
        <taxon>Agaricomycotina</taxon>
        <taxon>Agaricomycetes</taxon>
        <taxon>Agaricomycetidae</taxon>
        <taxon>Agaricales</taxon>
        <taxon>Tricholomatineae</taxon>
        <taxon>Lyophyllaceae</taxon>
        <taxon>Lyophyllum</taxon>
    </lineage>
</organism>
<feature type="domain" description="RNase H type-1" evidence="1">
    <location>
        <begin position="308"/>
        <end position="401"/>
    </location>
</feature>